<evidence type="ECO:0000256" key="3">
    <source>
        <dbReference type="ARBA" id="ARBA00022553"/>
    </source>
</evidence>
<evidence type="ECO:0000259" key="11">
    <source>
        <dbReference type="Pfam" id="PF07730"/>
    </source>
</evidence>
<keyword evidence="9" id="KW-0812">Transmembrane</keyword>
<evidence type="ECO:0000256" key="7">
    <source>
        <dbReference type="ARBA" id="ARBA00022840"/>
    </source>
</evidence>
<dbReference type="PANTHER" id="PTHR24421">
    <property type="entry name" value="NITRATE/NITRITE SENSOR PROTEIN NARX-RELATED"/>
    <property type="match status" value="1"/>
</dbReference>
<keyword evidence="7" id="KW-0067">ATP-binding</keyword>
<feature type="transmembrane region" description="Helical" evidence="9">
    <location>
        <begin position="37"/>
        <end position="53"/>
    </location>
</feature>
<gene>
    <name evidence="12" type="ORF">ABZ568_04645</name>
</gene>
<dbReference type="RefSeq" id="WP_359785442.1">
    <property type="nucleotide sequence ID" value="NZ_JBEYBN010000004.1"/>
</dbReference>
<evidence type="ECO:0000259" key="10">
    <source>
        <dbReference type="Pfam" id="PF02518"/>
    </source>
</evidence>
<evidence type="ECO:0000313" key="13">
    <source>
        <dbReference type="Proteomes" id="UP001550603"/>
    </source>
</evidence>
<dbReference type="InterPro" id="IPR003594">
    <property type="entry name" value="HATPase_dom"/>
</dbReference>
<dbReference type="CDD" id="cd16917">
    <property type="entry name" value="HATPase_UhpB-NarQ-NarX-like"/>
    <property type="match status" value="1"/>
</dbReference>
<evidence type="ECO:0000256" key="2">
    <source>
        <dbReference type="ARBA" id="ARBA00012438"/>
    </source>
</evidence>
<dbReference type="EC" id="2.7.13.3" evidence="2"/>
<dbReference type="Pfam" id="PF02518">
    <property type="entry name" value="HATPase_c"/>
    <property type="match status" value="1"/>
</dbReference>
<dbReference type="PANTHER" id="PTHR24421:SF10">
    <property type="entry name" value="NITRATE_NITRITE SENSOR PROTEIN NARQ"/>
    <property type="match status" value="1"/>
</dbReference>
<comment type="catalytic activity">
    <reaction evidence="1">
        <text>ATP + protein L-histidine = ADP + protein N-phospho-L-histidine.</text>
        <dbReference type="EC" id="2.7.13.3"/>
    </reaction>
</comment>
<keyword evidence="6 12" id="KW-0418">Kinase</keyword>
<name>A0ABV2XP08_9ACTN</name>
<keyword evidence="9" id="KW-1133">Transmembrane helix</keyword>
<evidence type="ECO:0000256" key="4">
    <source>
        <dbReference type="ARBA" id="ARBA00022679"/>
    </source>
</evidence>
<dbReference type="EMBL" id="JBEYBN010000004">
    <property type="protein sequence ID" value="MEU2265728.1"/>
    <property type="molecule type" value="Genomic_DNA"/>
</dbReference>
<keyword evidence="3" id="KW-0597">Phosphoprotein</keyword>
<keyword evidence="4" id="KW-0808">Transferase</keyword>
<feature type="transmembrane region" description="Helical" evidence="9">
    <location>
        <begin position="59"/>
        <end position="82"/>
    </location>
</feature>
<dbReference type="GO" id="GO:0016301">
    <property type="term" value="F:kinase activity"/>
    <property type="evidence" value="ECO:0007669"/>
    <property type="project" value="UniProtKB-KW"/>
</dbReference>
<feature type="transmembrane region" description="Helical" evidence="9">
    <location>
        <begin position="132"/>
        <end position="149"/>
    </location>
</feature>
<feature type="domain" description="Histidine kinase/HSP90-like ATPase" evidence="10">
    <location>
        <begin position="286"/>
        <end position="372"/>
    </location>
</feature>
<protein>
    <recommendedName>
        <fullName evidence="2">histidine kinase</fullName>
        <ecNumber evidence="2">2.7.13.3</ecNumber>
    </recommendedName>
</protein>
<keyword evidence="13" id="KW-1185">Reference proteome</keyword>
<comment type="caution">
    <text evidence="12">The sequence shown here is derived from an EMBL/GenBank/DDBJ whole genome shotgun (WGS) entry which is preliminary data.</text>
</comment>
<keyword evidence="9" id="KW-0472">Membrane</keyword>
<reference evidence="12 13" key="1">
    <citation type="submission" date="2024-06" db="EMBL/GenBank/DDBJ databases">
        <title>The Natural Products Discovery Center: Release of the First 8490 Sequenced Strains for Exploring Actinobacteria Biosynthetic Diversity.</title>
        <authorList>
            <person name="Kalkreuter E."/>
            <person name="Kautsar S.A."/>
            <person name="Yang D."/>
            <person name="Bader C.D."/>
            <person name="Teijaro C.N."/>
            <person name="Fluegel L."/>
            <person name="Davis C.M."/>
            <person name="Simpson J.R."/>
            <person name="Lauterbach L."/>
            <person name="Steele A.D."/>
            <person name="Gui C."/>
            <person name="Meng S."/>
            <person name="Li G."/>
            <person name="Viehrig K."/>
            <person name="Ye F."/>
            <person name="Su P."/>
            <person name="Kiefer A.F."/>
            <person name="Nichols A."/>
            <person name="Cepeda A.J."/>
            <person name="Yan W."/>
            <person name="Fan B."/>
            <person name="Jiang Y."/>
            <person name="Adhikari A."/>
            <person name="Zheng C.-J."/>
            <person name="Schuster L."/>
            <person name="Cowan T.M."/>
            <person name="Smanski M.J."/>
            <person name="Chevrette M.G."/>
            <person name="De Carvalho L.P.S."/>
            <person name="Shen B."/>
        </authorList>
    </citation>
    <scope>NUCLEOTIDE SEQUENCE [LARGE SCALE GENOMIC DNA]</scope>
    <source>
        <strain evidence="12 13">NPDC019583</strain>
    </source>
</reference>
<feature type="transmembrane region" description="Helical" evidence="9">
    <location>
        <begin position="94"/>
        <end position="112"/>
    </location>
</feature>
<accession>A0ABV2XP08</accession>
<dbReference type="Gene3D" id="3.30.565.10">
    <property type="entry name" value="Histidine kinase-like ATPase, C-terminal domain"/>
    <property type="match status" value="1"/>
</dbReference>
<sequence length="378" mass="41095">MNTGQAQWRRVPLWAVDAGLVVLAALDAWINLYGEASAFMWACAALGCAGLFLRRRLPLPVFLLTLPMTLFMDVAVAPIAALYTLATRTRNRPLMAGCALLNAAATTLAWPLSDTFSGDTFPGDRTWTLIEFVYTLAMAFVPILCGQLVQARHDLARQLVEVEVAREHERALYAQTVLARERAQLAREMHDVVSHQVSLIAVQAGALQVAAKDPDARDAARTIRTLSVNTLDELRHMVTLLRASGGKDTELTPQPTLADLQQLIANSGIETTLTGELPPGTSTTAQRTVYRTVQEALTNVRKHAPGARAEVRLWHDAHHFGVTVTNTAPTRPSVALPSAQHGLIGLRERAELLDGTLTAEPTPQGGYEIELRASTRPA</sequence>
<keyword evidence="8" id="KW-0902">Two-component regulatory system</keyword>
<evidence type="ECO:0000256" key="5">
    <source>
        <dbReference type="ARBA" id="ARBA00022741"/>
    </source>
</evidence>
<dbReference type="Pfam" id="PF07730">
    <property type="entry name" value="HisKA_3"/>
    <property type="match status" value="1"/>
</dbReference>
<dbReference type="SUPFAM" id="SSF55874">
    <property type="entry name" value="ATPase domain of HSP90 chaperone/DNA topoisomerase II/histidine kinase"/>
    <property type="match status" value="1"/>
</dbReference>
<evidence type="ECO:0000313" key="12">
    <source>
        <dbReference type="EMBL" id="MEU2265728.1"/>
    </source>
</evidence>
<proteinExistence type="predicted"/>
<dbReference type="Proteomes" id="UP001550603">
    <property type="component" value="Unassembled WGS sequence"/>
</dbReference>
<evidence type="ECO:0000256" key="6">
    <source>
        <dbReference type="ARBA" id="ARBA00022777"/>
    </source>
</evidence>
<dbReference type="InterPro" id="IPR050482">
    <property type="entry name" value="Sensor_HK_TwoCompSys"/>
</dbReference>
<evidence type="ECO:0000256" key="9">
    <source>
        <dbReference type="SAM" id="Phobius"/>
    </source>
</evidence>
<dbReference type="Gene3D" id="1.20.5.1930">
    <property type="match status" value="1"/>
</dbReference>
<organism evidence="12 13">
    <name type="scientific">Streptomyces olindensis</name>
    <dbReference type="NCBI Taxonomy" id="358823"/>
    <lineage>
        <taxon>Bacteria</taxon>
        <taxon>Bacillati</taxon>
        <taxon>Actinomycetota</taxon>
        <taxon>Actinomycetes</taxon>
        <taxon>Kitasatosporales</taxon>
        <taxon>Streptomycetaceae</taxon>
        <taxon>Streptomyces</taxon>
    </lineage>
</organism>
<evidence type="ECO:0000256" key="1">
    <source>
        <dbReference type="ARBA" id="ARBA00000085"/>
    </source>
</evidence>
<dbReference type="InterPro" id="IPR011712">
    <property type="entry name" value="Sig_transdc_His_kin_sub3_dim/P"/>
</dbReference>
<keyword evidence="5" id="KW-0547">Nucleotide-binding</keyword>
<evidence type="ECO:0000256" key="8">
    <source>
        <dbReference type="ARBA" id="ARBA00023012"/>
    </source>
</evidence>
<dbReference type="InterPro" id="IPR036890">
    <property type="entry name" value="HATPase_C_sf"/>
</dbReference>
<feature type="domain" description="Signal transduction histidine kinase subgroup 3 dimerisation and phosphoacceptor" evidence="11">
    <location>
        <begin position="181"/>
        <end position="244"/>
    </location>
</feature>